<dbReference type="Gene3D" id="3.40.710.10">
    <property type="entry name" value="DD-peptidase/beta-lactamase superfamily"/>
    <property type="match status" value="1"/>
</dbReference>
<organism evidence="3 4">
    <name type="scientific">Pseudomonas putida</name>
    <name type="common">Arthrobacter siderocapsulatus</name>
    <dbReference type="NCBI Taxonomy" id="303"/>
    <lineage>
        <taxon>Bacteria</taxon>
        <taxon>Pseudomonadati</taxon>
        <taxon>Pseudomonadota</taxon>
        <taxon>Gammaproteobacteria</taxon>
        <taxon>Pseudomonadales</taxon>
        <taxon>Pseudomonadaceae</taxon>
        <taxon>Pseudomonas</taxon>
    </lineage>
</organism>
<feature type="domain" description="Beta-lactamase-related" evidence="2">
    <location>
        <begin position="116"/>
        <end position="419"/>
    </location>
</feature>
<dbReference type="PANTHER" id="PTHR43283">
    <property type="entry name" value="BETA-LACTAMASE-RELATED"/>
    <property type="match status" value="1"/>
</dbReference>
<dbReference type="EMBL" id="CP030750">
    <property type="protein sequence ID" value="AXA25079.1"/>
    <property type="molecule type" value="Genomic_DNA"/>
</dbReference>
<evidence type="ECO:0000259" key="2">
    <source>
        <dbReference type="Pfam" id="PF00144"/>
    </source>
</evidence>
<dbReference type="InterPro" id="IPR012338">
    <property type="entry name" value="Beta-lactam/transpept-like"/>
</dbReference>
<protein>
    <submittedName>
        <fullName evidence="3">Serine hydrolase</fullName>
    </submittedName>
</protein>
<feature type="chain" id="PRO_5042251989" evidence="1">
    <location>
        <begin position="30"/>
        <end position="444"/>
    </location>
</feature>
<proteinExistence type="predicted"/>
<reference evidence="3 4" key="1">
    <citation type="submission" date="2018-06" db="EMBL/GenBank/DDBJ databases">
        <title>The genome of Pseudomonas putida NX-1, a lignin degrader.</title>
        <authorList>
            <person name="Xu Z."/>
        </authorList>
    </citation>
    <scope>NUCLEOTIDE SEQUENCE [LARGE SCALE GENOMIC DNA]</scope>
    <source>
        <strain evidence="3 4">NX-1</strain>
    </source>
</reference>
<dbReference type="PANTHER" id="PTHR43283:SF14">
    <property type="entry name" value="BLL8153 PROTEIN"/>
    <property type="match status" value="1"/>
</dbReference>
<dbReference type="SUPFAM" id="SSF56601">
    <property type="entry name" value="beta-lactamase/transpeptidase-like"/>
    <property type="match status" value="1"/>
</dbReference>
<dbReference type="RefSeq" id="WP_112898296.1">
    <property type="nucleotide sequence ID" value="NZ_CP030750.1"/>
</dbReference>
<dbReference type="InterPro" id="IPR050789">
    <property type="entry name" value="Diverse_Enzym_Activities"/>
</dbReference>
<name>A0AAD0L7F4_PSEPU</name>
<dbReference type="GO" id="GO:0016787">
    <property type="term" value="F:hydrolase activity"/>
    <property type="evidence" value="ECO:0007669"/>
    <property type="project" value="UniProtKB-KW"/>
</dbReference>
<gene>
    <name evidence="3" type="ORF">C1S65_13495</name>
</gene>
<evidence type="ECO:0000313" key="3">
    <source>
        <dbReference type="EMBL" id="AXA25079.1"/>
    </source>
</evidence>
<dbReference type="AlphaFoldDB" id="A0AAD0L7F4"/>
<evidence type="ECO:0000313" key="4">
    <source>
        <dbReference type="Proteomes" id="UP000251617"/>
    </source>
</evidence>
<dbReference type="Proteomes" id="UP000251617">
    <property type="component" value="Chromosome"/>
</dbReference>
<feature type="signal peptide" evidence="1">
    <location>
        <begin position="1"/>
        <end position="29"/>
    </location>
</feature>
<dbReference type="Pfam" id="PF00144">
    <property type="entry name" value="Beta-lactamase"/>
    <property type="match status" value="1"/>
</dbReference>
<keyword evidence="1" id="KW-0732">Signal</keyword>
<sequence>MFATPLIKQSLMRLSVLALAGAMCTLAQAATQSPCGVPGLTQCPQPFDQHLPAAKDMLTWDQPARVVGFRNTYRMYEGDVFATRGATPFPLPAAQQPLTDVHYSLAGKQHNLADYLANQSVTGLLVLKDGKIAYEHYAQGNTGQTLWTSRSVAKSVVSVLVGMALKEGKIHSLDDRISRYVPELMGSEWEEVTLHQLMQHTSGVAWDENYASKDSDFSHMTQCEAKPDPYGCVLTLVKSVKRKPGVKPGEVWSYNTGGAWLVGRVLENATGMTIAQYLESRLWSRYGMEQAGVWHALVPGKVDMGGHGFNATLRDWGRFGQFVATGGQLPDGEKLLPDDWIARSTQWTQAKGSVTEAAPKGQYGYQWWYNDPAPAAKAVPATTAQGGQTFWALGIFGQSIAINPQERLVVVQWSTWKNAESPSSLYDEQAVFVNAVSAALAGKP</sequence>
<keyword evidence="3" id="KW-0378">Hydrolase</keyword>
<dbReference type="InterPro" id="IPR001466">
    <property type="entry name" value="Beta-lactam-related"/>
</dbReference>
<accession>A0AAD0L7F4</accession>
<evidence type="ECO:0000256" key="1">
    <source>
        <dbReference type="SAM" id="SignalP"/>
    </source>
</evidence>